<comment type="similarity">
    <text evidence="1">Belongs to the protein kinase superfamily. STE Ser/Thr protein kinase family. STE20 subfamily.</text>
</comment>
<gene>
    <name evidence="4" type="ORF">BG006_001271</name>
</gene>
<organism evidence="4 5">
    <name type="scientific">Podila minutissima</name>
    <dbReference type="NCBI Taxonomy" id="64525"/>
    <lineage>
        <taxon>Eukaryota</taxon>
        <taxon>Fungi</taxon>
        <taxon>Fungi incertae sedis</taxon>
        <taxon>Mucoromycota</taxon>
        <taxon>Mortierellomycotina</taxon>
        <taxon>Mortierellomycetes</taxon>
        <taxon>Mortierellales</taxon>
        <taxon>Mortierellaceae</taxon>
        <taxon>Podila</taxon>
    </lineage>
</organism>
<dbReference type="Gene3D" id="1.10.510.10">
    <property type="entry name" value="Transferase(Phosphotransferase) domain 1"/>
    <property type="match status" value="1"/>
</dbReference>
<reference evidence="4" key="1">
    <citation type="journal article" date="2020" name="Fungal Divers.">
        <title>Resolving the Mortierellaceae phylogeny through synthesis of multi-gene phylogenetics and phylogenomics.</title>
        <authorList>
            <person name="Vandepol N."/>
            <person name="Liber J."/>
            <person name="Desiro A."/>
            <person name="Na H."/>
            <person name="Kennedy M."/>
            <person name="Barry K."/>
            <person name="Grigoriev I.V."/>
            <person name="Miller A.N."/>
            <person name="O'Donnell K."/>
            <person name="Stajich J.E."/>
            <person name="Bonito G."/>
        </authorList>
    </citation>
    <scope>NUCLEOTIDE SEQUENCE</scope>
    <source>
        <strain evidence="4">NVP1</strain>
    </source>
</reference>
<dbReference type="GO" id="GO:0004672">
    <property type="term" value="F:protein kinase activity"/>
    <property type="evidence" value="ECO:0007669"/>
    <property type="project" value="InterPro"/>
</dbReference>
<feature type="region of interest" description="Disordered" evidence="2">
    <location>
        <begin position="111"/>
        <end position="169"/>
    </location>
</feature>
<dbReference type="PANTHER" id="PTHR48014">
    <property type="entry name" value="SERINE/THREONINE-PROTEIN KINASE FRAY2"/>
    <property type="match status" value="1"/>
</dbReference>
<dbReference type="GO" id="GO:0005524">
    <property type="term" value="F:ATP binding"/>
    <property type="evidence" value="ECO:0007669"/>
    <property type="project" value="InterPro"/>
</dbReference>
<comment type="caution">
    <text evidence="4">The sequence shown here is derived from an EMBL/GenBank/DDBJ whole genome shotgun (WGS) entry which is preliminary data.</text>
</comment>
<dbReference type="PROSITE" id="PS50011">
    <property type="entry name" value="PROTEIN_KINASE_DOM"/>
    <property type="match status" value="1"/>
</dbReference>
<feature type="region of interest" description="Disordered" evidence="2">
    <location>
        <begin position="259"/>
        <end position="285"/>
    </location>
</feature>
<evidence type="ECO:0000256" key="2">
    <source>
        <dbReference type="SAM" id="MobiDB-lite"/>
    </source>
</evidence>
<sequence>MAPEVMEQAGYDYKADIWSFGITAIELATGHAPFAKYPPIKVLMLTLSNDPPTLDREATKHRYSKVFKEMIDMCLQKDPSRRPTAEKLLSHSFFKQAKKRSYLVSGLLHSVPPLEQRPPKKPAQKLEIPEKGVSWNFDGDDAEPTLDPEDEEARRPRTVTFGPASGIASTASAESTHALSSPVPAPVPIPVLVPAATSALSVDTLRTGTPTTIPTSDKPIKKSRFVIEDSSVSNTASSSPKVSNLTEPRVSTPRIVTDFTTSNPTGQPLQGLGVSPSISDDGLPEVRKGRFSVKDTSAGSLSPAPISIKTMPNEFIRKKIPI</sequence>
<name>A0A9P5VH66_9FUNG</name>
<dbReference type="GO" id="GO:0043539">
    <property type="term" value="F:protein serine/threonine kinase activator activity"/>
    <property type="evidence" value="ECO:0007669"/>
    <property type="project" value="InterPro"/>
</dbReference>
<dbReference type="PANTHER" id="PTHR48014:SF21">
    <property type="entry name" value="SERINE_THREONINE-PROTEIN KINASE FRAY2"/>
    <property type="match status" value="1"/>
</dbReference>
<accession>A0A9P5VH66</accession>
<dbReference type="InterPro" id="IPR047173">
    <property type="entry name" value="STRAD_A/B-like"/>
</dbReference>
<evidence type="ECO:0000256" key="1">
    <source>
        <dbReference type="ARBA" id="ARBA00008874"/>
    </source>
</evidence>
<dbReference type="AlphaFoldDB" id="A0A9P5VH66"/>
<protein>
    <recommendedName>
        <fullName evidence="3">Protein kinase domain-containing protein</fullName>
    </recommendedName>
</protein>
<feature type="compositionally biased region" description="Acidic residues" evidence="2">
    <location>
        <begin position="138"/>
        <end position="151"/>
    </location>
</feature>
<dbReference type="EMBL" id="JAAAUY010001241">
    <property type="protein sequence ID" value="KAF9323647.1"/>
    <property type="molecule type" value="Genomic_DNA"/>
</dbReference>
<keyword evidence="5" id="KW-1185">Reference proteome</keyword>
<dbReference type="InterPro" id="IPR011009">
    <property type="entry name" value="Kinase-like_dom_sf"/>
</dbReference>
<evidence type="ECO:0000313" key="5">
    <source>
        <dbReference type="Proteomes" id="UP000696485"/>
    </source>
</evidence>
<evidence type="ECO:0000259" key="3">
    <source>
        <dbReference type="PROSITE" id="PS50011"/>
    </source>
</evidence>
<dbReference type="InterPro" id="IPR000719">
    <property type="entry name" value="Prot_kinase_dom"/>
</dbReference>
<feature type="domain" description="Protein kinase" evidence="3">
    <location>
        <begin position="1"/>
        <end position="94"/>
    </location>
</feature>
<dbReference type="Pfam" id="PF00069">
    <property type="entry name" value="Pkinase"/>
    <property type="match status" value="1"/>
</dbReference>
<proteinExistence type="inferred from homology"/>
<evidence type="ECO:0000313" key="4">
    <source>
        <dbReference type="EMBL" id="KAF9323647.1"/>
    </source>
</evidence>
<feature type="compositionally biased region" description="Polar residues" evidence="2">
    <location>
        <begin position="259"/>
        <end position="268"/>
    </location>
</feature>
<dbReference type="SUPFAM" id="SSF56112">
    <property type="entry name" value="Protein kinase-like (PK-like)"/>
    <property type="match status" value="1"/>
</dbReference>
<dbReference type="Proteomes" id="UP000696485">
    <property type="component" value="Unassembled WGS sequence"/>
</dbReference>